<dbReference type="SUPFAM" id="SSF89919">
    <property type="entry name" value="Ribosome-binding factor A, RbfA"/>
    <property type="match status" value="1"/>
</dbReference>
<evidence type="ECO:0000313" key="2">
    <source>
        <dbReference type="EMBL" id="KKW34461.1"/>
    </source>
</evidence>
<dbReference type="InterPro" id="IPR023799">
    <property type="entry name" value="RbfA_dom_sf"/>
</dbReference>
<proteinExistence type="predicted"/>
<reference evidence="2 3" key="1">
    <citation type="journal article" date="2015" name="Nature">
        <title>rRNA introns, odd ribosomes, and small enigmatic genomes across a large radiation of phyla.</title>
        <authorList>
            <person name="Brown C.T."/>
            <person name="Hug L.A."/>
            <person name="Thomas B.C."/>
            <person name="Sharon I."/>
            <person name="Castelle C.J."/>
            <person name="Singh A."/>
            <person name="Wilkins M.J."/>
            <person name="Williams K.H."/>
            <person name="Banfield J.F."/>
        </authorList>
    </citation>
    <scope>NUCLEOTIDE SEQUENCE [LARGE SCALE GENOMIC DNA]</scope>
</reference>
<sequence>MSQHRHERLLSSLQRLTAEFLQRQAGAQSVITVTDFELSPDSKRATILISVFPDHKGLAALDFANRRSRDLREHIKANLKLRQLPSFQFLIDEGEKHRQKVEELLK</sequence>
<dbReference type="AlphaFoldDB" id="A0A0G1XU02"/>
<dbReference type="InterPro" id="IPR015946">
    <property type="entry name" value="KH_dom-like_a/b"/>
</dbReference>
<protein>
    <submittedName>
        <fullName evidence="2">Ribosome-binding factor A</fullName>
    </submittedName>
</protein>
<comment type="caution">
    <text evidence="2">The sequence shown here is derived from an EMBL/GenBank/DDBJ whole genome shotgun (WGS) entry which is preliminary data.</text>
</comment>
<gene>
    <name evidence="2" type="ORF">UY81_C0074G0006</name>
</gene>
<dbReference type="InterPro" id="IPR000238">
    <property type="entry name" value="RbfA"/>
</dbReference>
<dbReference type="Pfam" id="PF02033">
    <property type="entry name" value="RBFA"/>
    <property type="match status" value="1"/>
</dbReference>
<keyword evidence="1" id="KW-0690">Ribosome biogenesis</keyword>
<accession>A0A0G1XU02</accession>
<name>A0A0G1XU02_9BACT</name>
<evidence type="ECO:0000313" key="3">
    <source>
        <dbReference type="Proteomes" id="UP000034290"/>
    </source>
</evidence>
<dbReference type="EMBL" id="LCRM01000074">
    <property type="protein sequence ID" value="KKW34461.1"/>
    <property type="molecule type" value="Genomic_DNA"/>
</dbReference>
<evidence type="ECO:0000256" key="1">
    <source>
        <dbReference type="ARBA" id="ARBA00022517"/>
    </source>
</evidence>
<dbReference type="Gene3D" id="3.30.300.20">
    <property type="match status" value="1"/>
</dbReference>
<organism evidence="2 3">
    <name type="scientific">Candidatus Giovannonibacteria bacterium GW2011_GWA2_53_7</name>
    <dbReference type="NCBI Taxonomy" id="1618650"/>
    <lineage>
        <taxon>Bacteria</taxon>
        <taxon>Candidatus Giovannoniibacteriota</taxon>
    </lineage>
</organism>
<dbReference type="GO" id="GO:0006364">
    <property type="term" value="P:rRNA processing"/>
    <property type="evidence" value="ECO:0007669"/>
    <property type="project" value="InterPro"/>
</dbReference>
<dbReference type="Proteomes" id="UP000034290">
    <property type="component" value="Unassembled WGS sequence"/>
</dbReference>